<feature type="compositionally biased region" description="Basic and acidic residues" evidence="1">
    <location>
        <begin position="52"/>
        <end position="61"/>
    </location>
</feature>
<evidence type="ECO:0000256" key="1">
    <source>
        <dbReference type="SAM" id="MobiDB-lite"/>
    </source>
</evidence>
<reference evidence="2" key="1">
    <citation type="submission" date="2019-08" db="EMBL/GenBank/DDBJ databases">
        <authorList>
            <person name="Kucharzyk K."/>
            <person name="Murdoch R.W."/>
            <person name="Higgins S."/>
            <person name="Loffler F."/>
        </authorList>
    </citation>
    <scope>NUCLEOTIDE SEQUENCE</scope>
</reference>
<proteinExistence type="predicted"/>
<name>A0A645CMU5_9ZZZZ</name>
<sequence>MNEEVGVGEIKDRELHLQGAHDSEENQGGNEQPGHQLLGLCHYVYAQQVDGKEEGQKRDAYDNAGNSAIQGGDNVAQISGCRGTEQG</sequence>
<feature type="region of interest" description="Disordered" evidence="1">
    <location>
        <begin position="52"/>
        <end position="87"/>
    </location>
</feature>
<dbReference type="EMBL" id="VSSQ01028491">
    <property type="protein sequence ID" value="MPM78228.1"/>
    <property type="molecule type" value="Genomic_DNA"/>
</dbReference>
<comment type="caution">
    <text evidence="2">The sequence shown here is derived from an EMBL/GenBank/DDBJ whole genome shotgun (WGS) entry which is preliminary data.</text>
</comment>
<protein>
    <submittedName>
        <fullName evidence="2">Uncharacterized protein</fullName>
    </submittedName>
</protein>
<organism evidence="2">
    <name type="scientific">bioreactor metagenome</name>
    <dbReference type="NCBI Taxonomy" id="1076179"/>
    <lineage>
        <taxon>unclassified sequences</taxon>
        <taxon>metagenomes</taxon>
        <taxon>ecological metagenomes</taxon>
    </lineage>
</organism>
<gene>
    <name evidence="2" type="ORF">SDC9_125239</name>
</gene>
<feature type="compositionally biased region" description="Basic and acidic residues" evidence="1">
    <location>
        <begin position="9"/>
        <end position="24"/>
    </location>
</feature>
<feature type="region of interest" description="Disordered" evidence="1">
    <location>
        <begin position="1"/>
        <end position="35"/>
    </location>
</feature>
<accession>A0A645CMU5</accession>
<dbReference type="AlphaFoldDB" id="A0A645CMU5"/>
<evidence type="ECO:0000313" key="2">
    <source>
        <dbReference type="EMBL" id="MPM78228.1"/>
    </source>
</evidence>